<evidence type="ECO:0000313" key="2">
    <source>
        <dbReference type="Proteomes" id="UP000826012"/>
    </source>
</evidence>
<reference evidence="1 2" key="2">
    <citation type="submission" date="2021-07" db="EMBL/GenBank/DDBJ databases">
        <authorList>
            <person name="Matsumoto Y."/>
            <person name="Motooka D."/>
            <person name="Nakamura S."/>
        </authorList>
    </citation>
    <scope>NUCLEOTIDE SEQUENCE [LARGE SCALE GENOMIC DNA]</scope>
    <source>
        <strain evidence="1 2">TY59</strain>
    </source>
</reference>
<evidence type="ECO:0000313" key="1">
    <source>
        <dbReference type="EMBL" id="BCZ24391.1"/>
    </source>
</evidence>
<sequence>MVLTFRAISTFWSTPIVTTLAERRLRSQIGAYESWARTENRSARTLPARMALEAKFENRVDPDNKLMPAERAKRAASLRKAYYAQLALKSARARRLRKDGAA</sequence>
<keyword evidence="2" id="KW-1185">Reference proteome</keyword>
<gene>
    <name evidence="1" type="ORF">MTY59_42460</name>
</gene>
<name>A0ABN6IKM3_9MYCO</name>
<dbReference type="Proteomes" id="UP000826012">
    <property type="component" value="Chromosome"/>
</dbReference>
<accession>A0ABN6IKM3</accession>
<protein>
    <submittedName>
        <fullName evidence="1">Uncharacterized protein</fullName>
    </submittedName>
</protein>
<reference evidence="1 2" key="1">
    <citation type="submission" date="2021-07" db="EMBL/GenBank/DDBJ databases">
        <title>Complete genome sequence of nontuberculous Mycobacterium sp. TY59.</title>
        <authorList>
            <person name="Fukushima K."/>
        </authorList>
    </citation>
    <scope>NUCLEOTIDE SEQUENCE [LARGE SCALE GENOMIC DNA]</scope>
    <source>
        <strain evidence="1 2">TY59</strain>
    </source>
</reference>
<dbReference type="EMBL" id="AP024828">
    <property type="protein sequence ID" value="BCZ24391.1"/>
    <property type="molecule type" value="Genomic_DNA"/>
</dbReference>
<proteinExistence type="predicted"/>
<organism evidence="1 2">
    <name type="scientific">Mycobacterium senriense</name>
    <dbReference type="NCBI Taxonomy" id="2775496"/>
    <lineage>
        <taxon>Bacteria</taxon>
        <taxon>Bacillati</taxon>
        <taxon>Actinomycetota</taxon>
        <taxon>Actinomycetes</taxon>
        <taxon>Mycobacteriales</taxon>
        <taxon>Mycobacteriaceae</taxon>
        <taxon>Mycobacterium</taxon>
        <taxon>Mycobacterium avium complex (MAC)</taxon>
    </lineage>
</organism>